<dbReference type="Proteomes" id="UP000645390">
    <property type="component" value="Unassembled WGS sequence"/>
</dbReference>
<keyword evidence="3" id="KW-1185">Reference proteome</keyword>
<evidence type="ECO:0000313" key="3">
    <source>
        <dbReference type="Proteomes" id="UP000645390"/>
    </source>
</evidence>
<evidence type="ECO:0000256" key="1">
    <source>
        <dbReference type="SAM" id="SignalP"/>
    </source>
</evidence>
<dbReference type="RefSeq" id="WP_188412546.1">
    <property type="nucleotide sequence ID" value="NZ_BMDJ01000003.1"/>
</dbReference>
<evidence type="ECO:0000313" key="2">
    <source>
        <dbReference type="EMBL" id="GGI24705.1"/>
    </source>
</evidence>
<accession>A0ABQ2BJ62</accession>
<name>A0ABQ2BJ62_9SPHI</name>
<feature type="signal peptide" evidence="1">
    <location>
        <begin position="1"/>
        <end position="18"/>
    </location>
</feature>
<sequence length="218" mass="25185">MKSLYSIILSFICLSVFAQKSDSTRTYYRIIRGGLIEHATELKSKRYIKNGESEIRANKHLAASGLYKDGERYGRWRFFDGPDSVEQVYNYTTKKVEINKPIRDILYEVDGLKTGDRIIYPAKIGGFNLGLRFLLKEYIPSKSFRPYVGIHVVKLIFHINEEGKLVKYETETGEGNLKEVINIDLKNLRPEDFEFTPAYLNNKPVASRLIFKSKLTVD</sequence>
<evidence type="ECO:0008006" key="4">
    <source>
        <dbReference type="Google" id="ProtNLM"/>
    </source>
</evidence>
<gene>
    <name evidence="2" type="ORF">GCM10008119_13990</name>
</gene>
<reference evidence="3" key="1">
    <citation type="journal article" date="2019" name="Int. J. Syst. Evol. Microbiol.">
        <title>The Global Catalogue of Microorganisms (GCM) 10K type strain sequencing project: providing services to taxonomists for standard genome sequencing and annotation.</title>
        <authorList>
            <consortium name="The Broad Institute Genomics Platform"/>
            <consortium name="The Broad Institute Genome Sequencing Center for Infectious Disease"/>
            <person name="Wu L."/>
            <person name="Ma J."/>
        </authorList>
    </citation>
    <scope>NUCLEOTIDE SEQUENCE [LARGE SCALE GENOMIC DNA]</scope>
    <source>
        <strain evidence="3">CCM 8939</strain>
    </source>
</reference>
<dbReference type="EMBL" id="BMDJ01000003">
    <property type="protein sequence ID" value="GGI24705.1"/>
    <property type="molecule type" value="Genomic_DNA"/>
</dbReference>
<protein>
    <recommendedName>
        <fullName evidence="4">TonB C-terminal domain-containing protein</fullName>
    </recommendedName>
</protein>
<feature type="chain" id="PRO_5046617792" description="TonB C-terminal domain-containing protein" evidence="1">
    <location>
        <begin position="19"/>
        <end position="218"/>
    </location>
</feature>
<comment type="caution">
    <text evidence="2">The sequence shown here is derived from an EMBL/GenBank/DDBJ whole genome shotgun (WGS) entry which is preliminary data.</text>
</comment>
<keyword evidence="1" id="KW-0732">Signal</keyword>
<proteinExistence type="predicted"/>
<organism evidence="2 3">
    <name type="scientific">Pedobacter mendelii</name>
    <dbReference type="NCBI Taxonomy" id="1908240"/>
    <lineage>
        <taxon>Bacteria</taxon>
        <taxon>Pseudomonadati</taxon>
        <taxon>Bacteroidota</taxon>
        <taxon>Sphingobacteriia</taxon>
        <taxon>Sphingobacteriales</taxon>
        <taxon>Sphingobacteriaceae</taxon>
        <taxon>Pedobacter</taxon>
    </lineage>
</organism>